<keyword evidence="2" id="KW-1185">Reference proteome</keyword>
<dbReference type="EMBL" id="AP018448">
    <property type="protein sequence ID" value="BBC29387.1"/>
    <property type="molecule type" value="Genomic_DNA"/>
</dbReference>
<proteinExistence type="predicted"/>
<gene>
    <name evidence="1" type="ORF">SGFS_006810</name>
</gene>
<sequence length="176" mass="19381">MEWPVNVALARPVTQLPKLPSRVRMNVPSYVEGSGTAEILVEIVRLAGDTRTMSGSASPGSVERGWDGPWYRVRADAFEASFLPSSDEELDSVCNVDVFVDLKDGSRWSATVFTVAEVERLMETWAGSDEALGGRYFWVSDGLIIRDPGIDNMTDVIAGLIETDEFSGIFQRLDSE</sequence>
<organism evidence="1 2">
    <name type="scientific">Streptomyces graminofaciens</name>
    <dbReference type="NCBI Taxonomy" id="68212"/>
    <lineage>
        <taxon>Bacteria</taxon>
        <taxon>Bacillati</taxon>
        <taxon>Actinomycetota</taxon>
        <taxon>Actinomycetes</taxon>
        <taxon>Kitasatosporales</taxon>
        <taxon>Streptomycetaceae</taxon>
        <taxon>Streptomyces</taxon>
    </lineage>
</organism>
<protein>
    <submittedName>
        <fullName evidence="1">Uncharacterized protein</fullName>
    </submittedName>
</protein>
<evidence type="ECO:0000313" key="2">
    <source>
        <dbReference type="Proteomes" id="UP001321542"/>
    </source>
</evidence>
<evidence type="ECO:0000313" key="1">
    <source>
        <dbReference type="EMBL" id="BBC29387.1"/>
    </source>
</evidence>
<accession>A0ABN5V9H9</accession>
<name>A0ABN5V9H9_9ACTN</name>
<reference evidence="1 2" key="2">
    <citation type="journal article" date="2023" name="ChemBioChem">
        <title>Acyltransferase Domain Exchange between Two Independent Type I Polyketide Synthases in the Same Producer Strain of Macrolide Antibiotics.</title>
        <authorList>
            <person name="Kudo F."/>
            <person name="Kishikawa K."/>
            <person name="Tsuboi K."/>
            <person name="Kido T."/>
            <person name="Usui T."/>
            <person name="Hashimoto J."/>
            <person name="Shin-Ya K."/>
            <person name="Miyanaga A."/>
            <person name="Eguchi T."/>
        </authorList>
    </citation>
    <scope>NUCLEOTIDE SEQUENCE [LARGE SCALE GENOMIC DNA]</scope>
    <source>
        <strain evidence="1 2">A-8890</strain>
    </source>
</reference>
<dbReference type="Proteomes" id="UP001321542">
    <property type="component" value="Chromosome"/>
</dbReference>
<reference evidence="1 2" key="1">
    <citation type="journal article" date="2010" name="ChemBioChem">
        <title>Cloning and characterization of the biosynthetic gene cluster of 16-membered macrolide antibiotic FD-891: involvement of a dual functional cytochrome P450 monooxygenase catalyzing epoxidation and hydroxylation.</title>
        <authorList>
            <person name="Kudo F."/>
            <person name="Motegi A."/>
            <person name="Mizoue K."/>
            <person name="Eguchi T."/>
        </authorList>
    </citation>
    <scope>NUCLEOTIDE SEQUENCE [LARGE SCALE GENOMIC DNA]</scope>
    <source>
        <strain evidence="1 2">A-8890</strain>
    </source>
</reference>